<evidence type="ECO:0000313" key="2">
    <source>
        <dbReference type="Proteomes" id="UP001148614"/>
    </source>
</evidence>
<comment type="caution">
    <text evidence="1">The sequence shown here is derived from an EMBL/GenBank/DDBJ whole genome shotgun (WGS) entry which is preliminary data.</text>
</comment>
<name>A0A9W8NLK6_9PEZI</name>
<sequence>MDIFAAQAMELFDSTFVCREGMPPLNLRLCLLNVYGNNCEICETTSDEVGDLLRERARLGDPKVRFMVVPFQQNGKVAITAPVLKQLLVEQLEIDPCVLWFIARKYHGFHQIGNATSTTYIIATWMYMAVWKIDQNKGAVVGLLFERGSWGFFDSVPRLLKAFASYQQSTLIPFVICLATCDFFDREVEDRALRNIHYLESITSFGPGKPGTPLHRYKTERIMVWLKMMADTRMNLSNVLRMSAIVETVVKNLIDNATLDVTGMGSANDKDSLVRLLESRIKALEGYIGYLKDRAEQMSNVMFALLTHEDAAISTTMAKSSHELAEHSSYLAEKAKRDSSAMNTITVITMAFLTGTFFATLFALPTLDWEGSVIVLPPPSSLVAARPQSGSSAAHLDSENTTLVDTGFVSVGSINTESNKVKVKQDVLFGDCTRVEA</sequence>
<gene>
    <name evidence="1" type="ORF">NPX13_g1897</name>
</gene>
<proteinExistence type="predicted"/>
<dbReference type="AlphaFoldDB" id="A0A9W8NLK6"/>
<reference evidence="1" key="1">
    <citation type="submission" date="2022-07" db="EMBL/GenBank/DDBJ databases">
        <title>Genome Sequence of Xylaria arbuscula.</title>
        <authorList>
            <person name="Buettner E."/>
        </authorList>
    </citation>
    <scope>NUCLEOTIDE SEQUENCE</scope>
    <source>
        <strain evidence="1">VT107</strain>
    </source>
</reference>
<protein>
    <submittedName>
        <fullName evidence="1">Uncharacterized protein</fullName>
    </submittedName>
</protein>
<evidence type="ECO:0000313" key="1">
    <source>
        <dbReference type="EMBL" id="KAJ3578672.1"/>
    </source>
</evidence>
<dbReference type="Proteomes" id="UP001148614">
    <property type="component" value="Unassembled WGS sequence"/>
</dbReference>
<accession>A0A9W8NLK6</accession>
<dbReference type="Gene3D" id="1.20.58.340">
    <property type="entry name" value="Magnesium transport protein CorA, transmembrane region"/>
    <property type="match status" value="1"/>
</dbReference>
<organism evidence="1 2">
    <name type="scientific">Xylaria arbuscula</name>
    <dbReference type="NCBI Taxonomy" id="114810"/>
    <lineage>
        <taxon>Eukaryota</taxon>
        <taxon>Fungi</taxon>
        <taxon>Dikarya</taxon>
        <taxon>Ascomycota</taxon>
        <taxon>Pezizomycotina</taxon>
        <taxon>Sordariomycetes</taxon>
        <taxon>Xylariomycetidae</taxon>
        <taxon>Xylariales</taxon>
        <taxon>Xylariaceae</taxon>
        <taxon>Xylaria</taxon>
    </lineage>
</organism>
<dbReference type="EMBL" id="JANPWZ010000184">
    <property type="protein sequence ID" value="KAJ3578672.1"/>
    <property type="molecule type" value="Genomic_DNA"/>
</dbReference>
<keyword evidence="2" id="KW-1185">Reference proteome</keyword>